<dbReference type="Proteomes" id="UP001152795">
    <property type="component" value="Unassembled WGS sequence"/>
</dbReference>
<comment type="caution">
    <text evidence="2">The sequence shown here is derived from an EMBL/GenBank/DDBJ whole genome shotgun (WGS) entry which is preliminary data.</text>
</comment>
<protein>
    <submittedName>
        <fullName evidence="2">Uncharacterized protein</fullName>
    </submittedName>
</protein>
<dbReference type="EMBL" id="CACRXK020010376">
    <property type="protein sequence ID" value="CAB4019258.1"/>
    <property type="molecule type" value="Genomic_DNA"/>
</dbReference>
<keyword evidence="3" id="KW-1185">Reference proteome</keyword>
<feature type="compositionally biased region" description="Acidic residues" evidence="1">
    <location>
        <begin position="148"/>
        <end position="168"/>
    </location>
</feature>
<sequence>METSKSSSDDINFRPPDEPGPSFRVPENISRMNGGKRRGSGRFDEWIHMREQHNFKDNTTFARFLLQCAQNDLCRDNVSNVTEQLTAWWYRRKGKDVTSQSIVSDKPCVNQSTLVIEHLTLPTHNRVFIDSVIRNTSITMQSLHLQDDSDDESVFDESADESGDDVYCESDVSSTSSYDDDDDDNIHQACYLPPEFDQLNISCDKDFLDHENDGIDSTLIEPVDMDTSSTEGLGSIECNIPSMSYEQPDLVEGNDPLTRLLPAGYENCKVADIEEEL</sequence>
<evidence type="ECO:0000313" key="2">
    <source>
        <dbReference type="EMBL" id="CAB4019258.1"/>
    </source>
</evidence>
<evidence type="ECO:0000256" key="1">
    <source>
        <dbReference type="SAM" id="MobiDB-lite"/>
    </source>
</evidence>
<organism evidence="2 3">
    <name type="scientific">Paramuricea clavata</name>
    <name type="common">Red gorgonian</name>
    <name type="synonym">Violescent sea-whip</name>
    <dbReference type="NCBI Taxonomy" id="317549"/>
    <lineage>
        <taxon>Eukaryota</taxon>
        <taxon>Metazoa</taxon>
        <taxon>Cnidaria</taxon>
        <taxon>Anthozoa</taxon>
        <taxon>Octocorallia</taxon>
        <taxon>Malacalcyonacea</taxon>
        <taxon>Plexauridae</taxon>
        <taxon>Paramuricea</taxon>
    </lineage>
</organism>
<feature type="compositionally biased region" description="Basic and acidic residues" evidence="1">
    <location>
        <begin position="7"/>
        <end position="17"/>
    </location>
</feature>
<proteinExistence type="predicted"/>
<dbReference type="AlphaFoldDB" id="A0A6S7KFJ6"/>
<feature type="region of interest" description="Disordered" evidence="1">
    <location>
        <begin position="145"/>
        <end position="180"/>
    </location>
</feature>
<reference evidence="2" key="1">
    <citation type="submission" date="2020-04" db="EMBL/GenBank/DDBJ databases">
        <authorList>
            <person name="Alioto T."/>
            <person name="Alioto T."/>
            <person name="Gomez Garrido J."/>
        </authorList>
    </citation>
    <scope>NUCLEOTIDE SEQUENCE</scope>
    <source>
        <strain evidence="2">A484AB</strain>
    </source>
</reference>
<evidence type="ECO:0000313" key="3">
    <source>
        <dbReference type="Proteomes" id="UP001152795"/>
    </source>
</evidence>
<name>A0A6S7KFJ6_PARCT</name>
<feature type="region of interest" description="Disordered" evidence="1">
    <location>
        <begin position="1"/>
        <end position="37"/>
    </location>
</feature>
<accession>A0A6S7KFJ6</accession>
<gene>
    <name evidence="2" type="ORF">PACLA_8A042853</name>
</gene>